<sequence length="271" mass="28776">MGIEVEACTKPCKPSKWMRKVGMTGSVEIGGNGGKGKKKKADDLASKPVNELDIFGEKPEVVKSSMPPTRNPEATKPKLEAASALASLKLKKAGKNIGKLSVPLLVGGARIVSAVDEEENEGFLDEDLSLASSQHPEAKTKSPLKEVQLGATAAGKTDKPDPVPAEPGKNVVKFLPKLGLVDSIGASVKFLMELQNTVSAAGEAYSEPPLLLRVDPLPEGSTLPPFVIGYNKAFGTDIKEKLLSIHVPESGEDDDPYNPPLLWVLRTHSVL</sequence>
<evidence type="ECO:0000313" key="2">
    <source>
        <dbReference type="EMBL" id="RCV22773.1"/>
    </source>
</evidence>
<protein>
    <submittedName>
        <fullName evidence="2">Uncharacterized protein</fullName>
    </submittedName>
</protein>
<reference evidence="2" key="1">
    <citation type="journal article" date="2012" name="Nat. Biotechnol.">
        <title>Reference genome sequence of the model plant Setaria.</title>
        <authorList>
            <person name="Bennetzen J.L."/>
            <person name="Schmutz J."/>
            <person name="Wang H."/>
            <person name="Percifield R."/>
            <person name="Hawkins J."/>
            <person name="Pontaroli A.C."/>
            <person name="Estep M."/>
            <person name="Feng L."/>
            <person name="Vaughn J.N."/>
            <person name="Grimwood J."/>
            <person name="Jenkins J."/>
            <person name="Barry K."/>
            <person name="Lindquist E."/>
            <person name="Hellsten U."/>
            <person name="Deshpande S."/>
            <person name="Wang X."/>
            <person name="Wu X."/>
            <person name="Mitros T."/>
            <person name="Triplett J."/>
            <person name="Yang X."/>
            <person name="Ye C.Y."/>
            <person name="Mauro-Herrera M."/>
            <person name="Wang L."/>
            <person name="Li P."/>
            <person name="Sharma M."/>
            <person name="Sharma R."/>
            <person name="Ronald P.C."/>
            <person name="Panaud O."/>
            <person name="Kellogg E.A."/>
            <person name="Brutnell T.P."/>
            <person name="Doust A.N."/>
            <person name="Tuskan G.A."/>
            <person name="Rokhsar D."/>
            <person name="Devos K.M."/>
        </authorList>
    </citation>
    <scope>NUCLEOTIDE SEQUENCE [LARGE SCALE GENOMIC DNA]</scope>
    <source>
        <strain evidence="2">Yugu1</strain>
    </source>
</reference>
<organism evidence="2">
    <name type="scientific">Setaria italica</name>
    <name type="common">Foxtail millet</name>
    <name type="synonym">Panicum italicum</name>
    <dbReference type="NCBI Taxonomy" id="4555"/>
    <lineage>
        <taxon>Eukaryota</taxon>
        <taxon>Viridiplantae</taxon>
        <taxon>Streptophyta</taxon>
        <taxon>Embryophyta</taxon>
        <taxon>Tracheophyta</taxon>
        <taxon>Spermatophyta</taxon>
        <taxon>Magnoliopsida</taxon>
        <taxon>Liliopsida</taxon>
        <taxon>Poales</taxon>
        <taxon>Poaceae</taxon>
        <taxon>PACMAD clade</taxon>
        <taxon>Panicoideae</taxon>
        <taxon>Panicodae</taxon>
        <taxon>Paniceae</taxon>
        <taxon>Cenchrinae</taxon>
        <taxon>Setaria</taxon>
    </lineage>
</organism>
<feature type="region of interest" description="Disordered" evidence="1">
    <location>
        <begin position="23"/>
        <end position="45"/>
    </location>
</feature>
<proteinExistence type="predicted"/>
<dbReference type="AlphaFoldDB" id="A0A368QXZ7"/>
<name>A0A368QXZ7_SETIT</name>
<gene>
    <name evidence="2" type="ORF">SETIT_4G247200v2</name>
</gene>
<evidence type="ECO:0000256" key="1">
    <source>
        <dbReference type="SAM" id="MobiDB-lite"/>
    </source>
</evidence>
<accession>A0A368QXZ7</accession>
<reference evidence="2" key="2">
    <citation type="submission" date="2015-07" db="EMBL/GenBank/DDBJ databases">
        <authorList>
            <person name="Noorani M."/>
        </authorList>
    </citation>
    <scope>NUCLEOTIDE SEQUENCE</scope>
    <source>
        <strain evidence="2">Yugu1</strain>
    </source>
</reference>
<dbReference type="EMBL" id="CM003531">
    <property type="protein sequence ID" value="RCV22773.1"/>
    <property type="molecule type" value="Genomic_DNA"/>
</dbReference>